<evidence type="ECO:0000313" key="2">
    <source>
        <dbReference type="Proteomes" id="UP000053989"/>
    </source>
</evidence>
<keyword evidence="2" id="KW-1185">Reference proteome</keyword>
<dbReference type="HOGENOM" id="CLU_2591224_0_0_1"/>
<accession>A0A0C3DNM2</accession>
<evidence type="ECO:0000313" key="1">
    <source>
        <dbReference type="EMBL" id="KIM57844.1"/>
    </source>
</evidence>
<dbReference type="Proteomes" id="UP000053989">
    <property type="component" value="Unassembled WGS sequence"/>
</dbReference>
<dbReference type="EMBL" id="KN822095">
    <property type="protein sequence ID" value="KIM57844.1"/>
    <property type="molecule type" value="Genomic_DNA"/>
</dbReference>
<gene>
    <name evidence="1" type="ORF">SCLCIDRAFT_28570</name>
</gene>
<dbReference type="AlphaFoldDB" id="A0A0C3DNM2"/>
<protein>
    <submittedName>
        <fullName evidence="1">Uncharacterized protein</fullName>
    </submittedName>
</protein>
<dbReference type="InParanoid" id="A0A0C3DNM2"/>
<reference evidence="2" key="2">
    <citation type="submission" date="2015-01" db="EMBL/GenBank/DDBJ databases">
        <title>Evolutionary Origins and Diversification of the Mycorrhizal Mutualists.</title>
        <authorList>
            <consortium name="DOE Joint Genome Institute"/>
            <consortium name="Mycorrhizal Genomics Consortium"/>
            <person name="Kohler A."/>
            <person name="Kuo A."/>
            <person name="Nagy L.G."/>
            <person name="Floudas D."/>
            <person name="Copeland A."/>
            <person name="Barry K.W."/>
            <person name="Cichocki N."/>
            <person name="Veneault-Fourrey C."/>
            <person name="LaButti K."/>
            <person name="Lindquist E.A."/>
            <person name="Lipzen A."/>
            <person name="Lundell T."/>
            <person name="Morin E."/>
            <person name="Murat C."/>
            <person name="Riley R."/>
            <person name="Ohm R."/>
            <person name="Sun H."/>
            <person name="Tunlid A."/>
            <person name="Henrissat B."/>
            <person name="Grigoriev I.V."/>
            <person name="Hibbett D.S."/>
            <person name="Martin F."/>
        </authorList>
    </citation>
    <scope>NUCLEOTIDE SEQUENCE [LARGE SCALE GENOMIC DNA]</scope>
    <source>
        <strain evidence="2">Foug A</strain>
    </source>
</reference>
<organism evidence="1 2">
    <name type="scientific">Scleroderma citrinum Foug A</name>
    <dbReference type="NCBI Taxonomy" id="1036808"/>
    <lineage>
        <taxon>Eukaryota</taxon>
        <taxon>Fungi</taxon>
        <taxon>Dikarya</taxon>
        <taxon>Basidiomycota</taxon>
        <taxon>Agaricomycotina</taxon>
        <taxon>Agaricomycetes</taxon>
        <taxon>Agaricomycetidae</taxon>
        <taxon>Boletales</taxon>
        <taxon>Sclerodermatineae</taxon>
        <taxon>Sclerodermataceae</taxon>
        <taxon>Scleroderma</taxon>
    </lineage>
</organism>
<sequence>MPKVVGEKTTTGKPFDETARFKLDANEYYVSFDPLQAQVSAQSLKSRNLRTPTRPVRRASYSTRLLREQDVRVPLDEEVK</sequence>
<name>A0A0C3DNM2_9AGAM</name>
<reference evidence="1 2" key="1">
    <citation type="submission" date="2014-04" db="EMBL/GenBank/DDBJ databases">
        <authorList>
            <consortium name="DOE Joint Genome Institute"/>
            <person name="Kuo A."/>
            <person name="Kohler A."/>
            <person name="Nagy L.G."/>
            <person name="Floudas D."/>
            <person name="Copeland A."/>
            <person name="Barry K.W."/>
            <person name="Cichocki N."/>
            <person name="Veneault-Fourrey C."/>
            <person name="LaButti K."/>
            <person name="Lindquist E.A."/>
            <person name="Lipzen A."/>
            <person name="Lundell T."/>
            <person name="Morin E."/>
            <person name="Murat C."/>
            <person name="Sun H."/>
            <person name="Tunlid A."/>
            <person name="Henrissat B."/>
            <person name="Grigoriev I.V."/>
            <person name="Hibbett D.S."/>
            <person name="Martin F."/>
            <person name="Nordberg H.P."/>
            <person name="Cantor M.N."/>
            <person name="Hua S.X."/>
        </authorList>
    </citation>
    <scope>NUCLEOTIDE SEQUENCE [LARGE SCALE GENOMIC DNA]</scope>
    <source>
        <strain evidence="1 2">Foug A</strain>
    </source>
</reference>
<proteinExistence type="predicted"/>